<dbReference type="EMBL" id="KZ826362">
    <property type="protein sequence ID" value="PYI04963.1"/>
    <property type="molecule type" value="Genomic_DNA"/>
</dbReference>
<evidence type="ECO:0000313" key="1">
    <source>
        <dbReference type="EMBL" id="PYI04963.1"/>
    </source>
</evidence>
<dbReference type="OrthoDB" id="3267308at2759"/>
<reference evidence="1 2" key="1">
    <citation type="submission" date="2018-02" db="EMBL/GenBank/DDBJ databases">
        <title>The genomes of Aspergillus section Nigri reveals drivers in fungal speciation.</title>
        <authorList>
            <consortium name="DOE Joint Genome Institute"/>
            <person name="Vesth T.C."/>
            <person name="Nybo J."/>
            <person name="Theobald S."/>
            <person name="Brandl J."/>
            <person name="Frisvad J.C."/>
            <person name="Nielsen K.F."/>
            <person name="Lyhne E.K."/>
            <person name="Kogle M.E."/>
            <person name="Kuo A."/>
            <person name="Riley R."/>
            <person name="Clum A."/>
            <person name="Nolan M."/>
            <person name="Lipzen A."/>
            <person name="Salamov A."/>
            <person name="Henrissat B."/>
            <person name="Wiebenga A."/>
            <person name="De vries R.P."/>
            <person name="Grigoriev I.V."/>
            <person name="Mortensen U.H."/>
            <person name="Andersen M.R."/>
            <person name="Baker S.E."/>
        </authorList>
    </citation>
    <scope>NUCLEOTIDE SEQUENCE [LARGE SCALE GENOMIC DNA]</scope>
    <source>
        <strain evidence="1 2">CBS 121057</strain>
    </source>
</reference>
<protein>
    <submittedName>
        <fullName evidence="1">Uncharacterized protein</fullName>
    </submittedName>
</protein>
<name>A0A319FEH5_ASPSB</name>
<accession>A0A319FEH5</accession>
<organism evidence="1 2">
    <name type="scientific">Aspergillus sclerotiicarbonarius (strain CBS 121057 / IBT 28362)</name>
    <dbReference type="NCBI Taxonomy" id="1448318"/>
    <lineage>
        <taxon>Eukaryota</taxon>
        <taxon>Fungi</taxon>
        <taxon>Dikarya</taxon>
        <taxon>Ascomycota</taxon>
        <taxon>Pezizomycotina</taxon>
        <taxon>Eurotiomycetes</taxon>
        <taxon>Eurotiomycetidae</taxon>
        <taxon>Eurotiales</taxon>
        <taxon>Aspergillaceae</taxon>
        <taxon>Aspergillus</taxon>
        <taxon>Aspergillus subgen. Circumdati</taxon>
    </lineage>
</organism>
<keyword evidence="2" id="KW-1185">Reference proteome</keyword>
<evidence type="ECO:0000313" key="2">
    <source>
        <dbReference type="Proteomes" id="UP000248423"/>
    </source>
</evidence>
<proteinExistence type="predicted"/>
<gene>
    <name evidence="1" type="ORF">BO78DRAFT_154725</name>
</gene>
<dbReference type="VEuPathDB" id="FungiDB:BO78DRAFT_154725"/>
<sequence length="173" mass="18814">MKLRGTVSYLLDVVVAQGAAILKLLTSEDKTLLIRGDTLLVLDLGLDVVDGVARLDVEGNGLTRQGLDETVIRAWSVSSFSSCFRCVRCWTVFDRWFGVPGTGGTYICTAETRKKRHVSLRFTGHASRLDNGLWSVGRGDVNFTISRLAKVERSARDQGLGQSGRVGASPQSP</sequence>
<dbReference type="AlphaFoldDB" id="A0A319FEH5"/>
<dbReference type="STRING" id="1448318.A0A319FEH5"/>
<dbReference type="Proteomes" id="UP000248423">
    <property type="component" value="Unassembled WGS sequence"/>
</dbReference>